<dbReference type="EMBL" id="SRPS01000037">
    <property type="protein sequence ID" value="KAG5973104.1"/>
    <property type="molecule type" value="Genomic_DNA"/>
</dbReference>
<keyword evidence="1" id="KW-0732">Signal</keyword>
<protein>
    <submittedName>
        <fullName evidence="3">Uncharacterized protein</fullName>
    </submittedName>
</protein>
<dbReference type="AlphaFoldDB" id="A0A9P7MYD8"/>
<keyword evidence="4" id="KW-1185">Reference proteome</keyword>
<dbReference type="Proteomes" id="UP000784919">
    <property type="component" value="Unassembled WGS sequence"/>
</dbReference>
<dbReference type="OrthoDB" id="2422134at2759"/>
<dbReference type="EMBL" id="SRPR01000377">
    <property type="protein sequence ID" value="KAG5954035.1"/>
    <property type="molecule type" value="Genomic_DNA"/>
</dbReference>
<evidence type="ECO:0000313" key="2">
    <source>
        <dbReference type="EMBL" id="KAG5954035.1"/>
    </source>
</evidence>
<name>A0A9P7MYD8_9HYPO</name>
<gene>
    <name evidence="3" type="ORF">E4U56_005304</name>
    <name evidence="2" type="ORF">E4U57_004913</name>
</gene>
<evidence type="ECO:0000256" key="1">
    <source>
        <dbReference type="SAM" id="SignalP"/>
    </source>
</evidence>
<sequence length="179" mass="19565">MKFTTSLTLFSAFTGAYALSHNEKRTTPMTRAISDIAAGVSRLHEAASSFDGNIVPVVASSDKLIELIMSGEKIAETCDPISLGDAISLISPCKLLERKSKMLVKVFKDRIDDVKVARGCNLTREKITVIAVHANKMVETVVDKMTSPLARSTAKKMTGDIKTRFDSIMDSFSEKNCPF</sequence>
<dbReference type="Proteomes" id="UP000742024">
    <property type="component" value="Unassembled WGS sequence"/>
</dbReference>
<evidence type="ECO:0000313" key="5">
    <source>
        <dbReference type="Proteomes" id="UP000784919"/>
    </source>
</evidence>
<accession>A0A9P7MYD8</accession>
<dbReference type="InterPro" id="IPR021054">
    <property type="entry name" value="Cell_wall_mannoprotein_1"/>
</dbReference>
<feature type="chain" id="PRO_5040165645" evidence="1">
    <location>
        <begin position="19"/>
        <end position="179"/>
    </location>
</feature>
<dbReference type="GO" id="GO:0005576">
    <property type="term" value="C:extracellular region"/>
    <property type="evidence" value="ECO:0007669"/>
    <property type="project" value="TreeGrafter"/>
</dbReference>
<dbReference type="Pfam" id="PF12296">
    <property type="entry name" value="HsbA"/>
    <property type="match status" value="1"/>
</dbReference>
<evidence type="ECO:0000313" key="3">
    <source>
        <dbReference type="EMBL" id="KAG5973104.1"/>
    </source>
</evidence>
<dbReference type="Gene3D" id="1.20.1280.140">
    <property type="match status" value="1"/>
</dbReference>
<comment type="caution">
    <text evidence="3">The sequence shown here is derived from an EMBL/GenBank/DDBJ whole genome shotgun (WGS) entry which is preliminary data.</text>
</comment>
<evidence type="ECO:0000313" key="4">
    <source>
        <dbReference type="Proteomes" id="UP000742024"/>
    </source>
</evidence>
<proteinExistence type="predicted"/>
<reference evidence="3 4" key="1">
    <citation type="journal article" date="2020" name="bioRxiv">
        <title>Whole genome comparisons of ergot fungi reveals the divergence and evolution of species within the genus Claviceps are the result of varying mechanisms driving genome evolution and host range expansion.</title>
        <authorList>
            <person name="Wyka S.A."/>
            <person name="Mondo S.J."/>
            <person name="Liu M."/>
            <person name="Dettman J."/>
            <person name="Nalam V."/>
            <person name="Broders K.D."/>
        </authorList>
    </citation>
    <scope>NUCLEOTIDE SEQUENCE</scope>
    <source>
        <strain evidence="3">CCC 1102</strain>
        <strain evidence="2 4">LM583</strain>
    </source>
</reference>
<dbReference type="PANTHER" id="PTHR38123:SF1">
    <property type="entry name" value="HYDROPHOBIC SURFACE BINDING PROTEIN"/>
    <property type="match status" value="1"/>
</dbReference>
<dbReference type="PANTHER" id="PTHR38123">
    <property type="entry name" value="CELL WALL SERINE-THREONINE-RICH GALACTOMANNOPROTEIN MP1 (AFU_ORTHOLOGUE AFUA_4G03240)"/>
    <property type="match status" value="1"/>
</dbReference>
<organism evidence="3 5">
    <name type="scientific">Claviceps arundinis</name>
    <dbReference type="NCBI Taxonomy" id="1623583"/>
    <lineage>
        <taxon>Eukaryota</taxon>
        <taxon>Fungi</taxon>
        <taxon>Dikarya</taxon>
        <taxon>Ascomycota</taxon>
        <taxon>Pezizomycotina</taxon>
        <taxon>Sordariomycetes</taxon>
        <taxon>Hypocreomycetidae</taxon>
        <taxon>Hypocreales</taxon>
        <taxon>Clavicipitaceae</taxon>
        <taxon>Claviceps</taxon>
    </lineage>
</organism>
<feature type="signal peptide" evidence="1">
    <location>
        <begin position="1"/>
        <end position="18"/>
    </location>
</feature>